<dbReference type="InterPro" id="IPR029044">
    <property type="entry name" value="Nucleotide-diphossugar_trans"/>
</dbReference>
<evidence type="ECO:0000313" key="1">
    <source>
        <dbReference type="EMBL" id="PJA55326.1"/>
    </source>
</evidence>
<evidence type="ECO:0000313" key="2">
    <source>
        <dbReference type="Proteomes" id="UP000229647"/>
    </source>
</evidence>
<dbReference type="Proteomes" id="UP000229647">
    <property type="component" value="Unassembled WGS sequence"/>
</dbReference>
<dbReference type="PANTHER" id="PTHR36851:SF1">
    <property type="entry name" value="GLYCO_TRANS_2-LIKE DOMAIN-CONTAINING PROTEIN"/>
    <property type="match status" value="1"/>
</dbReference>
<gene>
    <name evidence="1" type="ORF">CO165_04155</name>
</gene>
<dbReference type="AlphaFoldDB" id="A0A2M7XX70"/>
<name>A0A2M7XX70_9BACT</name>
<sequence length="301" mass="36309">MTKRLIQTRFFQRLLEIIVPVSSWFLITLPLWLSPFHPALVAYFIIAFDLYFFSKSMSTAYACVVSYNEILFHSQIKYFKKLQSQKNYSRLKHFIIIPNYKEPLHKLEETVQELIKNDYPIKKNLYLILAFEKREIDASKKSRYISNKYQNFFKEIISYYHPLKQDEESGKASNQTYAAKIVDKYVINNNLDRKNILITICDADSKLPKNYFSYLSFEYLRDKDRLFHFYWAPVLLYNNFWQLPFFVRMQATLSSILRLAFLSQKENLIQVSTYSTNLWLLKKINFWDIDIIPEDWHVFFQ</sequence>
<dbReference type="SUPFAM" id="SSF53448">
    <property type="entry name" value="Nucleotide-diphospho-sugar transferases"/>
    <property type="match status" value="1"/>
</dbReference>
<reference evidence="2" key="1">
    <citation type="submission" date="2017-09" db="EMBL/GenBank/DDBJ databases">
        <title>Depth-based differentiation of microbial function through sediment-hosted aquifers and enrichment of novel symbionts in the deep terrestrial subsurface.</title>
        <authorList>
            <person name="Probst A.J."/>
            <person name="Ladd B."/>
            <person name="Jarett J.K."/>
            <person name="Geller-Mcgrath D.E."/>
            <person name="Sieber C.M.K."/>
            <person name="Emerson J.B."/>
            <person name="Anantharaman K."/>
            <person name="Thomas B.C."/>
            <person name="Malmstrom R."/>
            <person name="Stieglmeier M."/>
            <person name="Klingl A."/>
            <person name="Woyke T."/>
            <person name="Ryan C.M."/>
            <person name="Banfield J.F."/>
        </authorList>
    </citation>
    <scope>NUCLEOTIDE SEQUENCE [LARGE SCALE GENOMIC DNA]</scope>
</reference>
<evidence type="ECO:0008006" key="3">
    <source>
        <dbReference type="Google" id="ProtNLM"/>
    </source>
</evidence>
<accession>A0A2M7XX70</accession>
<comment type="caution">
    <text evidence="1">The sequence shown here is derived from an EMBL/GenBank/DDBJ whole genome shotgun (WGS) entry which is preliminary data.</text>
</comment>
<organism evidence="1 2">
    <name type="scientific">Candidatus Roizmanbacteria bacterium CG_4_9_14_3_um_filter_33_18</name>
    <dbReference type="NCBI Taxonomy" id="1974841"/>
    <lineage>
        <taxon>Bacteria</taxon>
        <taxon>Candidatus Roizmaniibacteriota</taxon>
    </lineage>
</organism>
<feature type="non-terminal residue" evidence="1">
    <location>
        <position position="301"/>
    </location>
</feature>
<dbReference type="PANTHER" id="PTHR36851">
    <property type="entry name" value="UNNAMED PRODUCT"/>
    <property type="match status" value="1"/>
</dbReference>
<proteinExistence type="predicted"/>
<protein>
    <recommendedName>
        <fullName evidence="3">Glycosyltransferase 2-like domain-containing protein</fullName>
    </recommendedName>
</protein>
<dbReference type="Gene3D" id="3.90.550.10">
    <property type="entry name" value="Spore Coat Polysaccharide Biosynthesis Protein SpsA, Chain A"/>
    <property type="match status" value="1"/>
</dbReference>
<dbReference type="EMBL" id="PFWL01000169">
    <property type="protein sequence ID" value="PJA55326.1"/>
    <property type="molecule type" value="Genomic_DNA"/>
</dbReference>